<sequence length="45" mass="5010">MALAPERLVIIGRAVGVTTYRLRLARTFDPDHPAAEHDLTVEVTH</sequence>
<dbReference type="AlphaFoldDB" id="A0A1I3C3M4"/>
<organism evidence="2 3">
    <name type="scientific">Actinopolymorpha cephalotaxi</name>
    <dbReference type="NCBI Taxonomy" id="504797"/>
    <lineage>
        <taxon>Bacteria</taxon>
        <taxon>Bacillati</taxon>
        <taxon>Actinomycetota</taxon>
        <taxon>Actinomycetes</taxon>
        <taxon>Propionibacteriales</taxon>
        <taxon>Actinopolymorphaceae</taxon>
        <taxon>Actinopolymorpha</taxon>
    </lineage>
</organism>
<name>A0A1I3C3M4_9ACTN</name>
<reference evidence="2 3" key="1">
    <citation type="submission" date="2016-10" db="EMBL/GenBank/DDBJ databases">
        <authorList>
            <person name="de Groot N.N."/>
        </authorList>
    </citation>
    <scope>NUCLEOTIDE SEQUENCE [LARGE SCALE GENOMIC DNA]</scope>
    <source>
        <strain evidence="2 3">CPCC 202808</strain>
    </source>
</reference>
<evidence type="ECO:0000313" key="4">
    <source>
        <dbReference type="Proteomes" id="UP000533017"/>
    </source>
</evidence>
<reference evidence="1 4" key="2">
    <citation type="submission" date="2020-07" db="EMBL/GenBank/DDBJ databases">
        <title>Sequencing the genomes of 1000 actinobacteria strains.</title>
        <authorList>
            <person name="Klenk H.-P."/>
        </authorList>
    </citation>
    <scope>NUCLEOTIDE SEQUENCE [LARGE SCALE GENOMIC DNA]</scope>
    <source>
        <strain evidence="1 4">DSM 45117</strain>
    </source>
</reference>
<protein>
    <submittedName>
        <fullName evidence="2">Uncharacterized protein</fullName>
    </submittedName>
</protein>
<gene>
    <name evidence="1" type="ORF">FHR37_004241</name>
    <name evidence="2" type="ORF">SAMN05421678_1292</name>
</gene>
<evidence type="ECO:0000313" key="3">
    <source>
        <dbReference type="Proteomes" id="UP000199052"/>
    </source>
</evidence>
<keyword evidence="4" id="KW-1185">Reference proteome</keyword>
<dbReference type="Proteomes" id="UP000533017">
    <property type="component" value="Unassembled WGS sequence"/>
</dbReference>
<evidence type="ECO:0000313" key="2">
    <source>
        <dbReference type="EMBL" id="SFH69175.1"/>
    </source>
</evidence>
<dbReference type="EMBL" id="JACBZA010000001">
    <property type="protein sequence ID" value="NYH85390.1"/>
    <property type="molecule type" value="Genomic_DNA"/>
</dbReference>
<proteinExistence type="predicted"/>
<evidence type="ECO:0000313" key="1">
    <source>
        <dbReference type="EMBL" id="NYH85390.1"/>
    </source>
</evidence>
<accession>A0A1I3C3M4</accession>
<dbReference type="Proteomes" id="UP000199052">
    <property type="component" value="Unassembled WGS sequence"/>
</dbReference>
<dbReference type="EMBL" id="FOOI01000029">
    <property type="protein sequence ID" value="SFH69175.1"/>
    <property type="molecule type" value="Genomic_DNA"/>
</dbReference>